<evidence type="ECO:0000313" key="2">
    <source>
        <dbReference type="Proteomes" id="UP001163731"/>
    </source>
</evidence>
<comment type="caution">
    <text evidence="1">The sequence shown here is derived from an EMBL/GenBank/DDBJ whole genome shotgun (WGS) entry which is preliminary data.</text>
</comment>
<name>A0ABT3I3X1_9FLAO</name>
<gene>
    <name evidence="1" type="ORF">OMO38_19765</name>
</gene>
<dbReference type="RefSeq" id="WP_264751904.1">
    <property type="nucleotide sequence ID" value="NZ_JAPDHW010000028.1"/>
</dbReference>
<reference evidence="1" key="1">
    <citation type="submission" date="2022-10" db="EMBL/GenBank/DDBJ databases">
        <title>Chryseobacterium babae sp. nov. isolated from the gut of the beetle Oryctes rhinoceros, and Chryseobacterium kimseyorum sp. nov., isolated from a stick insect rearing cage.</title>
        <authorList>
            <person name="Shelomi M."/>
            <person name="Han C.-J."/>
            <person name="Chen W.-M."/>
            <person name="Chen H.-K."/>
            <person name="Liaw S.-J."/>
            <person name="Muhle E."/>
            <person name="Clermont D."/>
        </authorList>
    </citation>
    <scope>NUCLEOTIDE SEQUENCE</scope>
    <source>
        <strain evidence="1">09-1422</strain>
    </source>
</reference>
<sequence length="74" mass="8391">MGDTPSLLYLLDGNPVDPTKESWGGSFKKFKHSSRIILKRPSLVTESVAFCYISEFRFAAPKIEAEKESIQFHL</sequence>
<accession>A0ABT3I3X1</accession>
<proteinExistence type="predicted"/>
<dbReference type="Proteomes" id="UP001163731">
    <property type="component" value="Unassembled WGS sequence"/>
</dbReference>
<dbReference type="Gene3D" id="3.90.245.10">
    <property type="entry name" value="Ribonucleoside hydrolase-like"/>
    <property type="match status" value="1"/>
</dbReference>
<keyword evidence="2" id="KW-1185">Reference proteome</keyword>
<dbReference type="EMBL" id="JAPDHW010000028">
    <property type="protein sequence ID" value="MCW3170774.1"/>
    <property type="molecule type" value="Genomic_DNA"/>
</dbReference>
<organism evidence="1 2">
    <name type="scientific">Chryseobacterium kimseyorum</name>
    <dbReference type="NCBI Taxonomy" id="2984028"/>
    <lineage>
        <taxon>Bacteria</taxon>
        <taxon>Pseudomonadati</taxon>
        <taxon>Bacteroidota</taxon>
        <taxon>Flavobacteriia</taxon>
        <taxon>Flavobacteriales</taxon>
        <taxon>Weeksellaceae</taxon>
        <taxon>Chryseobacterium group</taxon>
        <taxon>Chryseobacterium</taxon>
    </lineage>
</organism>
<evidence type="ECO:0000313" key="1">
    <source>
        <dbReference type="EMBL" id="MCW3170774.1"/>
    </source>
</evidence>
<protein>
    <submittedName>
        <fullName evidence="1">DUF1593 domain-containing protein</fullName>
    </submittedName>
</protein>
<dbReference type="InterPro" id="IPR036452">
    <property type="entry name" value="Ribo_hydro-like"/>
</dbReference>